<gene>
    <name evidence="8" type="ORF">PV327_000896</name>
</gene>
<dbReference type="Pfam" id="PF15982">
    <property type="entry name" value="TMEM135_C_rich"/>
    <property type="match status" value="1"/>
</dbReference>
<comment type="subcellular location">
    <subcellularLocation>
        <location evidence="1">Endomembrane system</location>
        <topology evidence="1">Multi-pass membrane protein</topology>
    </subcellularLocation>
</comment>
<feature type="transmembrane region" description="Helical" evidence="6">
    <location>
        <begin position="383"/>
        <end position="402"/>
    </location>
</feature>
<evidence type="ECO:0000256" key="2">
    <source>
        <dbReference type="ARBA" id="ARBA00008924"/>
    </source>
</evidence>
<feature type="transmembrane region" description="Helical" evidence="6">
    <location>
        <begin position="65"/>
        <end position="84"/>
    </location>
</feature>
<evidence type="ECO:0000256" key="1">
    <source>
        <dbReference type="ARBA" id="ARBA00004127"/>
    </source>
</evidence>
<feature type="transmembrane region" description="Helical" evidence="6">
    <location>
        <begin position="96"/>
        <end position="120"/>
    </location>
</feature>
<reference evidence="8" key="1">
    <citation type="journal article" date="2023" name="bioRxiv">
        <title>Scaffold-level genome assemblies of two parasitoid biocontrol wasps reveal the parthenogenesis mechanism and an associated novel virus.</title>
        <authorList>
            <person name="Inwood S."/>
            <person name="Skelly J."/>
            <person name="Guhlin J."/>
            <person name="Harrop T."/>
            <person name="Goldson S."/>
            <person name="Dearden P."/>
        </authorList>
    </citation>
    <scope>NUCLEOTIDE SEQUENCE</scope>
    <source>
        <strain evidence="8">Lincoln</strain>
        <tissue evidence="8">Whole body</tissue>
    </source>
</reference>
<evidence type="ECO:0000256" key="3">
    <source>
        <dbReference type="ARBA" id="ARBA00022692"/>
    </source>
</evidence>
<sequence length="458" mass="51893">MPAKLSKFTVETESCQIFTHPWTDSCITAQVGLGLHAFQESLRIYSTVYFITLLMRGKKPSKNDVIKTVLGILQSTAFLSWSALTYPVFICFFRKILGNFNILTVSFLPSFLSSLSAILIERPSRRPMLCLYVANIATETLFRMAVWRGYIKPIPYGNVYIFAAGMATLLYLLRSRSSKDSIFKIIKFAVGPYEDPEYVDNQIKCDELSSDRRGRPITDRSKSSFNIVRQSLRIYQDIINWIKSSKKHISCPHPHSCVYFVLTGSAKLFGAGLCAQIGLKLALQFRKIFTKSGMRKDVIFNKANLNLAIFLGGFSGIYRLLSCSLRRICETNSAFHAIPAGLIASVAFVMFPNNTIALYVMWKALQLLWNRGVEDKKLPEIKGFVIFFYCFCTAVLFHAAIIEPQNLRVSYWKFLSTLSGGRVAAMSRTPLDMFGLESSKYLKDILKMTNTSDKWPSF</sequence>
<dbReference type="InterPro" id="IPR026749">
    <property type="entry name" value="Tmem135"/>
</dbReference>
<organism evidence="8 9">
    <name type="scientific">Microctonus hyperodae</name>
    <name type="common">Parasitoid wasp</name>
    <dbReference type="NCBI Taxonomy" id="165561"/>
    <lineage>
        <taxon>Eukaryota</taxon>
        <taxon>Metazoa</taxon>
        <taxon>Ecdysozoa</taxon>
        <taxon>Arthropoda</taxon>
        <taxon>Hexapoda</taxon>
        <taxon>Insecta</taxon>
        <taxon>Pterygota</taxon>
        <taxon>Neoptera</taxon>
        <taxon>Endopterygota</taxon>
        <taxon>Hymenoptera</taxon>
        <taxon>Apocrita</taxon>
        <taxon>Ichneumonoidea</taxon>
        <taxon>Braconidae</taxon>
        <taxon>Euphorinae</taxon>
        <taxon>Microctonus</taxon>
    </lineage>
</organism>
<name>A0AA39L2E5_MICHY</name>
<reference evidence="8" key="2">
    <citation type="submission" date="2023-03" db="EMBL/GenBank/DDBJ databases">
        <authorList>
            <person name="Inwood S.N."/>
            <person name="Skelly J.G."/>
            <person name="Guhlin J."/>
            <person name="Harrop T.W.R."/>
            <person name="Goldson S.G."/>
            <person name="Dearden P.K."/>
        </authorList>
    </citation>
    <scope>NUCLEOTIDE SEQUENCE</scope>
    <source>
        <strain evidence="8">Lincoln</strain>
        <tissue evidence="8">Whole body</tissue>
    </source>
</reference>
<dbReference type="GO" id="GO:0012505">
    <property type="term" value="C:endomembrane system"/>
    <property type="evidence" value="ECO:0007669"/>
    <property type="project" value="UniProtKB-SubCell"/>
</dbReference>
<evidence type="ECO:0000256" key="4">
    <source>
        <dbReference type="ARBA" id="ARBA00022989"/>
    </source>
</evidence>
<protein>
    <recommendedName>
        <fullName evidence="7">Transmembrane protein 135 N-terminal domain-containing protein</fullName>
    </recommendedName>
</protein>
<evidence type="ECO:0000313" key="8">
    <source>
        <dbReference type="EMBL" id="KAK0182798.1"/>
    </source>
</evidence>
<feature type="domain" description="Transmembrane protein 135 N-terminal" evidence="7">
    <location>
        <begin position="15"/>
        <end position="146"/>
    </location>
</feature>
<dbReference type="InterPro" id="IPR031926">
    <property type="entry name" value="TMEM135_N"/>
</dbReference>
<dbReference type="PANTHER" id="PTHR12459">
    <property type="entry name" value="TRANSMEMBRANE PROTEIN 135-RELATED"/>
    <property type="match status" value="1"/>
</dbReference>
<keyword evidence="3 6" id="KW-0812">Transmembrane</keyword>
<feature type="transmembrane region" description="Helical" evidence="6">
    <location>
        <begin position="303"/>
        <end position="321"/>
    </location>
</feature>
<keyword evidence="4 6" id="KW-1133">Transmembrane helix</keyword>
<evidence type="ECO:0000313" key="9">
    <source>
        <dbReference type="Proteomes" id="UP001168972"/>
    </source>
</evidence>
<dbReference type="AlphaFoldDB" id="A0AA39L2E5"/>
<proteinExistence type="inferred from homology"/>
<keyword evidence="9" id="KW-1185">Reference proteome</keyword>
<keyword evidence="5 6" id="KW-0472">Membrane</keyword>
<comment type="similarity">
    <text evidence="2">Belongs to the TMEM135 family.</text>
</comment>
<accession>A0AA39L2E5</accession>
<feature type="transmembrane region" description="Helical" evidence="6">
    <location>
        <begin position="341"/>
        <end position="362"/>
    </location>
</feature>
<comment type="caution">
    <text evidence="8">The sequence shown here is derived from an EMBL/GenBank/DDBJ whole genome shotgun (WGS) entry which is preliminary data.</text>
</comment>
<dbReference type="EMBL" id="JAQQBR010000001">
    <property type="protein sequence ID" value="KAK0182798.1"/>
    <property type="molecule type" value="Genomic_DNA"/>
</dbReference>
<dbReference type="Proteomes" id="UP001168972">
    <property type="component" value="Unassembled WGS sequence"/>
</dbReference>
<evidence type="ECO:0000259" key="7">
    <source>
        <dbReference type="Pfam" id="PF15982"/>
    </source>
</evidence>
<evidence type="ECO:0000256" key="6">
    <source>
        <dbReference type="SAM" id="Phobius"/>
    </source>
</evidence>
<dbReference type="PANTHER" id="PTHR12459:SF15">
    <property type="entry name" value="TRANSMEMBRANE PROTEIN 135"/>
    <property type="match status" value="1"/>
</dbReference>
<feature type="transmembrane region" description="Helical" evidence="6">
    <location>
        <begin position="156"/>
        <end position="173"/>
    </location>
</feature>
<evidence type="ECO:0000256" key="5">
    <source>
        <dbReference type="ARBA" id="ARBA00023136"/>
    </source>
</evidence>